<feature type="transmembrane region" description="Helical" evidence="1">
    <location>
        <begin position="189"/>
        <end position="210"/>
    </location>
</feature>
<feature type="transmembrane region" description="Helical" evidence="1">
    <location>
        <begin position="98"/>
        <end position="117"/>
    </location>
</feature>
<dbReference type="PANTHER" id="PTHR34289:SF8">
    <property type="entry name" value="DUF819 DOMAIN-CONTAINING PROTEIN"/>
    <property type="match status" value="1"/>
</dbReference>
<feature type="transmembrane region" description="Helical" evidence="1">
    <location>
        <begin position="279"/>
        <end position="299"/>
    </location>
</feature>
<comment type="caution">
    <text evidence="2">The sequence shown here is derived from an EMBL/GenBank/DDBJ whole genome shotgun (WGS) entry which is preliminary data.</text>
</comment>
<evidence type="ECO:0000256" key="1">
    <source>
        <dbReference type="SAM" id="Phobius"/>
    </source>
</evidence>
<name>A0ABW5BAB6_9BACT</name>
<dbReference type="Proteomes" id="UP001597414">
    <property type="component" value="Unassembled WGS sequence"/>
</dbReference>
<feature type="transmembrane region" description="Helical" evidence="1">
    <location>
        <begin position="366"/>
        <end position="386"/>
    </location>
</feature>
<accession>A0ABW5BAB6</accession>
<evidence type="ECO:0000313" key="3">
    <source>
        <dbReference type="Proteomes" id="UP001597414"/>
    </source>
</evidence>
<keyword evidence="1" id="KW-0472">Membrane</keyword>
<organism evidence="2 3">
    <name type="scientific">Shivajiella indica</name>
    <dbReference type="NCBI Taxonomy" id="872115"/>
    <lineage>
        <taxon>Bacteria</taxon>
        <taxon>Pseudomonadati</taxon>
        <taxon>Bacteroidota</taxon>
        <taxon>Cytophagia</taxon>
        <taxon>Cytophagales</taxon>
        <taxon>Cyclobacteriaceae</taxon>
        <taxon>Shivajiella</taxon>
    </lineage>
</organism>
<reference evidence="3" key="1">
    <citation type="journal article" date="2019" name="Int. J. Syst. Evol. Microbiol.">
        <title>The Global Catalogue of Microorganisms (GCM) 10K type strain sequencing project: providing services to taxonomists for standard genome sequencing and annotation.</title>
        <authorList>
            <consortium name="The Broad Institute Genomics Platform"/>
            <consortium name="The Broad Institute Genome Sequencing Center for Infectious Disease"/>
            <person name="Wu L."/>
            <person name="Ma J."/>
        </authorList>
    </citation>
    <scope>NUCLEOTIDE SEQUENCE [LARGE SCALE GENOMIC DNA]</scope>
    <source>
        <strain evidence="3">KCTC 19812</strain>
    </source>
</reference>
<keyword evidence="1" id="KW-0812">Transmembrane</keyword>
<proteinExistence type="predicted"/>
<dbReference type="RefSeq" id="WP_380804911.1">
    <property type="nucleotide sequence ID" value="NZ_JBHUIV010000020.1"/>
</dbReference>
<dbReference type="InterPro" id="IPR008537">
    <property type="entry name" value="DUF819"/>
</dbReference>
<gene>
    <name evidence="2" type="ORF">ACFSKV_15960</name>
</gene>
<feature type="transmembrane region" description="Helical" evidence="1">
    <location>
        <begin position="336"/>
        <end position="354"/>
    </location>
</feature>
<feature type="transmembrane region" description="Helical" evidence="1">
    <location>
        <begin position="36"/>
        <end position="54"/>
    </location>
</feature>
<protein>
    <submittedName>
        <fullName evidence="2">DUF819 family protein</fullName>
    </submittedName>
</protein>
<feature type="transmembrane region" description="Helical" evidence="1">
    <location>
        <begin position="255"/>
        <end position="273"/>
    </location>
</feature>
<dbReference type="PANTHER" id="PTHR34289">
    <property type="entry name" value="PROTEIN, PUTATIVE (DUF819)-RELATED"/>
    <property type="match status" value="1"/>
</dbReference>
<keyword evidence="1" id="KW-1133">Transmembrane helix</keyword>
<feature type="transmembrane region" description="Helical" evidence="1">
    <location>
        <begin position="129"/>
        <end position="149"/>
    </location>
</feature>
<dbReference type="EMBL" id="JBHUIV010000020">
    <property type="protein sequence ID" value="MFD2203072.1"/>
    <property type="molecule type" value="Genomic_DNA"/>
</dbReference>
<feature type="transmembrane region" description="Helical" evidence="1">
    <location>
        <begin position="311"/>
        <end position="330"/>
    </location>
</feature>
<feature type="transmembrane region" description="Helical" evidence="1">
    <location>
        <begin position="6"/>
        <end position="24"/>
    </location>
</feature>
<evidence type="ECO:0000313" key="2">
    <source>
        <dbReference type="EMBL" id="MFD2203072.1"/>
    </source>
</evidence>
<sequence>MTWTLILLTVFYVFTPILILYLCYKFPLADKIGSVILAYIFGLLLGNTGILPSMDSFLSDYLVTNPNAGNQEIEDMYKQALITQNDLMGFQIYKLRDLLTSLTILLAIPLMLFSSNIRQWGKLLGKTFLSLLIGLFSVLSVIIAGYFLFKESGIRDLWKISGLLVGVYTGGTPNLASLKLMLDVDANTYILTHTYDLIIGIFYLAFLLSIGKKFFQKFLPAFPIHSKQFISQNDQKKEAFWSSFKPKTLIPLTKAIAMAIGIVAIGGILAILVPDNLLMVVIILSITTLGILASLIPFISRIEKTFEAGMYLILIFSLVVASMADISNFSGFQPALLGYITLAVFGSLILHLLISRLFKIDSDTTMITSVALVCSPPFVPVIAGSLGNRQIMVSGITIGIIGYALGNYLGFFVANLLKMM</sequence>
<keyword evidence="3" id="KW-1185">Reference proteome</keyword>
<dbReference type="Pfam" id="PF05684">
    <property type="entry name" value="DUF819"/>
    <property type="match status" value="1"/>
</dbReference>
<feature type="transmembrane region" description="Helical" evidence="1">
    <location>
        <begin position="392"/>
        <end position="417"/>
    </location>
</feature>